<feature type="compositionally biased region" description="Basic residues" evidence="1">
    <location>
        <begin position="182"/>
        <end position="193"/>
    </location>
</feature>
<gene>
    <name evidence="3" type="ORF">THAOC_11737</name>
</gene>
<feature type="compositionally biased region" description="Basic residues" evidence="1">
    <location>
        <begin position="208"/>
        <end position="219"/>
    </location>
</feature>
<feature type="domain" description="Helicase-associated" evidence="2">
    <location>
        <begin position="235"/>
        <end position="294"/>
    </location>
</feature>
<dbReference type="EMBL" id="AGNL01013451">
    <property type="protein sequence ID" value="EJK67257.1"/>
    <property type="molecule type" value="Genomic_DNA"/>
</dbReference>
<dbReference type="InterPro" id="IPR005114">
    <property type="entry name" value="Helicase_assoc"/>
</dbReference>
<dbReference type="Proteomes" id="UP000266841">
    <property type="component" value="Unassembled WGS sequence"/>
</dbReference>
<feature type="region of interest" description="Disordered" evidence="1">
    <location>
        <begin position="181"/>
        <end position="233"/>
    </location>
</feature>
<protein>
    <recommendedName>
        <fullName evidence="2">Helicase-associated domain-containing protein</fullName>
    </recommendedName>
</protein>
<evidence type="ECO:0000256" key="1">
    <source>
        <dbReference type="SAM" id="MobiDB-lite"/>
    </source>
</evidence>
<name>K0T9R2_THAOC</name>
<dbReference type="Gene3D" id="6.10.140.530">
    <property type="match status" value="2"/>
</dbReference>
<evidence type="ECO:0000313" key="3">
    <source>
        <dbReference type="EMBL" id="EJK67257.1"/>
    </source>
</evidence>
<reference evidence="3 4" key="1">
    <citation type="journal article" date="2012" name="Genome Biol.">
        <title>Genome and low-iron response of an oceanic diatom adapted to chronic iron limitation.</title>
        <authorList>
            <person name="Lommer M."/>
            <person name="Specht M."/>
            <person name="Roy A.S."/>
            <person name="Kraemer L."/>
            <person name="Andreson R."/>
            <person name="Gutowska M.A."/>
            <person name="Wolf J."/>
            <person name="Bergner S.V."/>
            <person name="Schilhabel M.B."/>
            <person name="Klostermeier U.C."/>
            <person name="Beiko R.G."/>
            <person name="Rosenstiel P."/>
            <person name="Hippler M."/>
            <person name="Laroche J."/>
        </authorList>
    </citation>
    <scope>NUCLEOTIDE SEQUENCE [LARGE SCALE GENOMIC DNA]</scope>
    <source>
        <strain evidence="3 4">CCMP1005</strain>
    </source>
</reference>
<feature type="domain" description="Helicase-associated" evidence="2">
    <location>
        <begin position="299"/>
        <end position="347"/>
    </location>
</feature>
<comment type="caution">
    <text evidence="3">The sequence shown here is derived from an EMBL/GenBank/DDBJ whole genome shotgun (WGS) entry which is preliminary data.</text>
</comment>
<sequence>MRADRSTLRLPMERSKEGPTMQWRDVVVVWVAVSRVSAGGGGARAKPGYSLCGSAIASEPGRYLGRRPKLGKMKISPLRRQWATSIKILQGLVVPDGINHIVTVGSGPGGSTAPEREGPNHGPHASSWEVETAAWSCLDGRSGPRDVGGTTGALVVVIRRSTPVAVVADTVAEVGWRPWGVRGKRAPSARSTRRPFGSGDELTTRREARGKHRTRSKRAERRDPRTAPSRMGKTRRKWNEFYLELEAFRAKRGNCNVPWSQDESLGDWVHHQRHARKKGKLSDERFRKLDDLGFVWNMWDERLEELKKYKAKHGSCDVPKSQGPLAEWVYYQRKKRKKGKLSELEIRKNLMILGSCGILGRAPQGAEEVHGRAWQLQRSAEARIVGMVGGHSTTEAQEGQT</sequence>
<feature type="region of interest" description="Disordered" evidence="1">
    <location>
        <begin position="105"/>
        <end position="127"/>
    </location>
</feature>
<keyword evidence="4" id="KW-1185">Reference proteome</keyword>
<dbReference type="AlphaFoldDB" id="K0T9R2"/>
<dbReference type="PANTHER" id="PTHR33418:SF1">
    <property type="entry name" value="HELICASE-ASSOCIATED DOMAIN-CONTAINING PROTEIN"/>
    <property type="match status" value="1"/>
</dbReference>
<dbReference type="PANTHER" id="PTHR33418">
    <property type="entry name" value="HELICASE-ASSOCIATED"/>
    <property type="match status" value="1"/>
</dbReference>
<accession>K0T9R2</accession>
<organism evidence="3 4">
    <name type="scientific">Thalassiosira oceanica</name>
    <name type="common">Marine diatom</name>
    <dbReference type="NCBI Taxonomy" id="159749"/>
    <lineage>
        <taxon>Eukaryota</taxon>
        <taxon>Sar</taxon>
        <taxon>Stramenopiles</taxon>
        <taxon>Ochrophyta</taxon>
        <taxon>Bacillariophyta</taxon>
        <taxon>Coscinodiscophyceae</taxon>
        <taxon>Thalassiosirophycidae</taxon>
        <taxon>Thalassiosirales</taxon>
        <taxon>Thalassiosiraceae</taxon>
        <taxon>Thalassiosira</taxon>
    </lineage>
</organism>
<evidence type="ECO:0000313" key="4">
    <source>
        <dbReference type="Proteomes" id="UP000266841"/>
    </source>
</evidence>
<dbReference type="Pfam" id="PF03457">
    <property type="entry name" value="HA"/>
    <property type="match status" value="2"/>
</dbReference>
<dbReference type="OrthoDB" id="43507at2759"/>
<evidence type="ECO:0000259" key="2">
    <source>
        <dbReference type="Pfam" id="PF03457"/>
    </source>
</evidence>
<feature type="non-terminal residue" evidence="3">
    <location>
        <position position="401"/>
    </location>
</feature>
<proteinExistence type="predicted"/>